<dbReference type="EMBL" id="HF935585">
    <property type="protein sequence ID" value="CCX31324.1"/>
    <property type="molecule type" value="Genomic_DNA"/>
</dbReference>
<keyword evidence="4" id="KW-1185">Reference proteome</keyword>
<gene>
    <name evidence="3" type="ORF">PCON_10607</name>
</gene>
<evidence type="ECO:0000313" key="3">
    <source>
        <dbReference type="EMBL" id="CCX31324.1"/>
    </source>
</evidence>
<keyword evidence="2" id="KW-0472">Membrane</keyword>
<keyword evidence="2" id="KW-0812">Transmembrane</keyword>
<organism evidence="3 4">
    <name type="scientific">Pyronema omphalodes (strain CBS 100304)</name>
    <name type="common">Pyronema confluens</name>
    <dbReference type="NCBI Taxonomy" id="1076935"/>
    <lineage>
        <taxon>Eukaryota</taxon>
        <taxon>Fungi</taxon>
        <taxon>Dikarya</taxon>
        <taxon>Ascomycota</taxon>
        <taxon>Pezizomycotina</taxon>
        <taxon>Pezizomycetes</taxon>
        <taxon>Pezizales</taxon>
        <taxon>Pyronemataceae</taxon>
        <taxon>Pyronema</taxon>
    </lineage>
</organism>
<evidence type="ECO:0000256" key="2">
    <source>
        <dbReference type="SAM" id="Phobius"/>
    </source>
</evidence>
<feature type="compositionally biased region" description="Low complexity" evidence="1">
    <location>
        <begin position="107"/>
        <end position="132"/>
    </location>
</feature>
<feature type="region of interest" description="Disordered" evidence="1">
    <location>
        <begin position="100"/>
        <end position="143"/>
    </location>
</feature>
<feature type="compositionally biased region" description="Polar residues" evidence="1">
    <location>
        <begin position="562"/>
        <end position="577"/>
    </location>
</feature>
<feature type="compositionally biased region" description="Acidic residues" evidence="1">
    <location>
        <begin position="594"/>
        <end position="603"/>
    </location>
</feature>
<feature type="compositionally biased region" description="Basic and acidic residues" evidence="1">
    <location>
        <begin position="133"/>
        <end position="142"/>
    </location>
</feature>
<feature type="region of interest" description="Disordered" evidence="1">
    <location>
        <begin position="452"/>
        <end position="502"/>
    </location>
</feature>
<feature type="region of interest" description="Disordered" evidence="1">
    <location>
        <begin position="190"/>
        <end position="212"/>
    </location>
</feature>
<feature type="region of interest" description="Disordered" evidence="1">
    <location>
        <begin position="549"/>
        <end position="609"/>
    </location>
</feature>
<dbReference type="AlphaFoldDB" id="U4LGW0"/>
<evidence type="ECO:0000313" key="4">
    <source>
        <dbReference type="Proteomes" id="UP000018144"/>
    </source>
</evidence>
<evidence type="ECO:0000256" key="1">
    <source>
        <dbReference type="SAM" id="MobiDB-lite"/>
    </source>
</evidence>
<proteinExistence type="predicted"/>
<accession>U4LGW0</accession>
<feature type="transmembrane region" description="Helical" evidence="2">
    <location>
        <begin position="35"/>
        <end position="54"/>
    </location>
</feature>
<dbReference type="Proteomes" id="UP000018144">
    <property type="component" value="Unassembled WGS sequence"/>
</dbReference>
<dbReference type="OrthoDB" id="5375771at2759"/>
<reference evidence="3 4" key="1">
    <citation type="journal article" date="2013" name="PLoS Genet.">
        <title>The genome and development-dependent transcriptomes of Pyronema confluens: a window into fungal evolution.</title>
        <authorList>
            <person name="Traeger S."/>
            <person name="Altegoer F."/>
            <person name="Freitag M."/>
            <person name="Gabaldon T."/>
            <person name="Kempken F."/>
            <person name="Kumar A."/>
            <person name="Marcet-Houben M."/>
            <person name="Poggeler S."/>
            <person name="Stajich J.E."/>
            <person name="Nowrousian M."/>
        </authorList>
    </citation>
    <scope>NUCLEOTIDE SEQUENCE [LARGE SCALE GENOMIC DNA]</scope>
    <source>
        <strain evidence="4">CBS 100304</strain>
        <tissue evidence="3">Vegetative mycelium</tissue>
    </source>
</reference>
<feature type="compositionally biased region" description="Polar residues" evidence="1">
    <location>
        <begin position="200"/>
        <end position="210"/>
    </location>
</feature>
<feature type="compositionally biased region" description="Low complexity" evidence="1">
    <location>
        <begin position="549"/>
        <end position="561"/>
    </location>
</feature>
<name>U4LGW0_PYROM</name>
<protein>
    <submittedName>
        <fullName evidence="3">Uncharacterized protein</fullName>
    </submittedName>
</protein>
<keyword evidence="2" id="KW-1133">Transmembrane helix</keyword>
<feature type="compositionally biased region" description="Polar residues" evidence="1">
    <location>
        <begin position="460"/>
        <end position="487"/>
    </location>
</feature>
<sequence>MISFATVKQTTATFLRAVTATVLLFLLLPSLLCSIFLITAILSPIVIVGLIYFAGLEDVARGMLASIGSNLAPFIAELGILEAIKKSYLYPSFYPGQKTDKRWSRNTTPTTETTQENFPSSNLSTTSSYTTTKETRQSEPHQRKSILSEFFDGNEDSSHLTTSLNSTGLSIPPHCSTVITLRTSSPLELHNRSPIRWPSPSHSRSTSPEAQRSPIRIEAAVQLALSTPSGLSTSLPSELRNLPTDGDNYSDVGEHSFESLGTEDDVDFYIPKVDPASISEEKKHALIARLKNVINELEGAIREPTPELMRASESTPTIAVQTPLPRPAAVPRHRVITRRLSMSNLNAHRIDLSPRGGISVRDTNRISSSPNAEGLYGAENMDLDYWSGFDRTYSDTERSFESIDESLSWRASKGKWVVKGVNIMKPLDEESVGSNSSVPSPVSAKKEVRFAETPLMGAHNSPTASTSRTPTKMSAENTPSHSPTKCPSTPVPLEDEACSSGKLPLTPLRPVLSKISNLEPHRQGAAPVISSPGGSVSRDLIKHWEELSKAGSPSRAAAGGSVETSPAASRGSSVKSAKTSERGVASERVFGDLVDAEEGEEDGQYNTPEDMGIAMDQRRAAVITAKGLVRRMGVKTAEGVVGHLDGSDERAIDMEDFMEMLEAGDQSCLSIERVLTIRAMEGEIGTEMGIRKVMSTDSLDECF</sequence>